<dbReference type="EMBL" id="DF237042">
    <property type="protein sequence ID" value="GAQ81872.1"/>
    <property type="molecule type" value="Genomic_DNA"/>
</dbReference>
<dbReference type="Pfam" id="PF01649">
    <property type="entry name" value="Ribosomal_S20p"/>
    <property type="match status" value="1"/>
</dbReference>
<protein>
    <submittedName>
        <fullName evidence="7">Chloroplast ribosomal protein S20</fullName>
    </submittedName>
</protein>
<evidence type="ECO:0000256" key="3">
    <source>
        <dbReference type="ARBA" id="ARBA00022884"/>
    </source>
</evidence>
<organism evidence="7 8">
    <name type="scientific">Klebsormidium nitens</name>
    <name type="common">Green alga</name>
    <name type="synonym">Ulothrix nitens</name>
    <dbReference type="NCBI Taxonomy" id="105231"/>
    <lineage>
        <taxon>Eukaryota</taxon>
        <taxon>Viridiplantae</taxon>
        <taxon>Streptophyta</taxon>
        <taxon>Klebsormidiophyceae</taxon>
        <taxon>Klebsormidiales</taxon>
        <taxon>Klebsormidiaceae</taxon>
        <taxon>Klebsormidium</taxon>
    </lineage>
</organism>
<dbReference type="OrthoDB" id="4825at2759"/>
<evidence type="ECO:0000256" key="4">
    <source>
        <dbReference type="ARBA" id="ARBA00022980"/>
    </source>
</evidence>
<proteinExistence type="inferred from homology"/>
<evidence type="ECO:0000313" key="8">
    <source>
        <dbReference type="Proteomes" id="UP000054558"/>
    </source>
</evidence>
<dbReference type="OMA" id="IYHKAHK"/>
<gene>
    <name evidence="7" type="ORF">KFL_000930180</name>
</gene>
<dbReference type="GO" id="GO:0015935">
    <property type="term" value="C:small ribosomal subunit"/>
    <property type="evidence" value="ECO:0000318"/>
    <property type="project" value="GO_Central"/>
</dbReference>
<dbReference type="STRING" id="105231.A0A1Y1HVN3"/>
<dbReference type="GO" id="GO:0003735">
    <property type="term" value="F:structural constituent of ribosome"/>
    <property type="evidence" value="ECO:0007669"/>
    <property type="project" value="InterPro"/>
</dbReference>
<dbReference type="InterPro" id="IPR002583">
    <property type="entry name" value="Ribosomal_bS20"/>
</dbReference>
<name>A0A1Y1HVN3_KLENI</name>
<dbReference type="PANTHER" id="PTHR33398:SF1">
    <property type="entry name" value="SMALL RIBOSOMAL SUBUNIT PROTEIN BS20C"/>
    <property type="match status" value="1"/>
</dbReference>
<dbReference type="Proteomes" id="UP000054558">
    <property type="component" value="Unassembled WGS sequence"/>
</dbReference>
<dbReference type="PANTHER" id="PTHR33398">
    <property type="entry name" value="30S RIBOSOMAL PROTEIN S20"/>
    <property type="match status" value="1"/>
</dbReference>
<keyword evidence="3" id="KW-0694">RNA-binding</keyword>
<keyword evidence="4 7" id="KW-0689">Ribosomal protein</keyword>
<dbReference type="HAMAP" id="MF_00500">
    <property type="entry name" value="Ribosomal_bS20"/>
    <property type="match status" value="1"/>
</dbReference>
<dbReference type="Gene3D" id="1.20.58.110">
    <property type="entry name" value="Ribosomal protein S20"/>
    <property type="match status" value="1"/>
</dbReference>
<dbReference type="NCBIfam" id="TIGR00029">
    <property type="entry name" value="S20"/>
    <property type="match status" value="1"/>
</dbReference>
<evidence type="ECO:0000256" key="6">
    <source>
        <dbReference type="SAM" id="MobiDB-lite"/>
    </source>
</evidence>
<evidence type="ECO:0000256" key="2">
    <source>
        <dbReference type="ARBA" id="ARBA00022730"/>
    </source>
</evidence>
<dbReference type="GO" id="GO:0070181">
    <property type="term" value="F:small ribosomal subunit rRNA binding"/>
    <property type="evidence" value="ECO:0000318"/>
    <property type="project" value="GO_Central"/>
</dbReference>
<dbReference type="InterPro" id="IPR036510">
    <property type="entry name" value="Ribosomal_bS20_sf"/>
</dbReference>
<dbReference type="SUPFAM" id="SSF46992">
    <property type="entry name" value="Ribosomal protein S20"/>
    <property type="match status" value="1"/>
</dbReference>
<keyword evidence="2" id="KW-0699">rRNA-binding</keyword>
<keyword evidence="5" id="KW-0687">Ribonucleoprotein</keyword>
<feature type="region of interest" description="Disordered" evidence="6">
    <location>
        <begin position="80"/>
        <end position="100"/>
    </location>
</feature>
<evidence type="ECO:0000256" key="5">
    <source>
        <dbReference type="ARBA" id="ARBA00023274"/>
    </source>
</evidence>
<evidence type="ECO:0000313" key="7">
    <source>
        <dbReference type="EMBL" id="GAQ81872.1"/>
    </source>
</evidence>
<accession>A0A1Y1HVN3</accession>
<reference evidence="7 8" key="1">
    <citation type="journal article" date="2014" name="Nat. Commun.">
        <title>Klebsormidium flaccidum genome reveals primary factors for plant terrestrial adaptation.</title>
        <authorList>
            <person name="Hori K."/>
            <person name="Maruyama F."/>
            <person name="Fujisawa T."/>
            <person name="Togashi T."/>
            <person name="Yamamoto N."/>
            <person name="Seo M."/>
            <person name="Sato S."/>
            <person name="Yamada T."/>
            <person name="Mori H."/>
            <person name="Tajima N."/>
            <person name="Moriyama T."/>
            <person name="Ikeuchi M."/>
            <person name="Watanabe M."/>
            <person name="Wada H."/>
            <person name="Kobayashi K."/>
            <person name="Saito M."/>
            <person name="Masuda T."/>
            <person name="Sasaki-Sekimoto Y."/>
            <person name="Mashiguchi K."/>
            <person name="Awai K."/>
            <person name="Shimojima M."/>
            <person name="Masuda S."/>
            <person name="Iwai M."/>
            <person name="Nobusawa T."/>
            <person name="Narise T."/>
            <person name="Kondo S."/>
            <person name="Saito H."/>
            <person name="Sato R."/>
            <person name="Murakawa M."/>
            <person name="Ihara Y."/>
            <person name="Oshima-Yamada Y."/>
            <person name="Ohtaka K."/>
            <person name="Satoh M."/>
            <person name="Sonobe K."/>
            <person name="Ishii M."/>
            <person name="Ohtani R."/>
            <person name="Kanamori-Sato M."/>
            <person name="Honoki R."/>
            <person name="Miyazaki D."/>
            <person name="Mochizuki H."/>
            <person name="Umetsu J."/>
            <person name="Higashi K."/>
            <person name="Shibata D."/>
            <person name="Kamiya Y."/>
            <person name="Sato N."/>
            <person name="Nakamura Y."/>
            <person name="Tabata S."/>
            <person name="Ida S."/>
            <person name="Kurokawa K."/>
            <person name="Ohta H."/>
        </authorList>
    </citation>
    <scope>NUCLEOTIDE SEQUENCE [LARGE SCALE GENOMIC DNA]</scope>
    <source>
        <strain evidence="7 8">NIES-2285</strain>
    </source>
</reference>
<evidence type="ECO:0000256" key="1">
    <source>
        <dbReference type="ARBA" id="ARBA00007634"/>
    </source>
</evidence>
<keyword evidence="8" id="KW-1185">Reference proteome</keyword>
<sequence length="205" mass="22293">MASSLTAAVQGFERLSLASSSRNGCSISGSQYGSMQGSALSGAPRQLSSASFIAPRLPALARRQVSVQTAPGLQILAKQNALKRTRQNEKRRAYHKARKSEMSTRIKKVLMLTEQLKGKPEDAQENLTLVEKYISEAYKIIDKSAKVGTIHKNRANRRKSRLAFAKKSVEVALGLYTPPPPPEVRAASSKVADEDQADKVTVVSV</sequence>
<dbReference type="AlphaFoldDB" id="A0A1Y1HVN3"/>
<comment type="similarity">
    <text evidence="1">Belongs to the bacterial ribosomal protein bS20 family.</text>
</comment>
<dbReference type="GO" id="GO:0006412">
    <property type="term" value="P:translation"/>
    <property type="evidence" value="ECO:0007669"/>
    <property type="project" value="InterPro"/>
</dbReference>